<proteinExistence type="inferred from homology"/>
<dbReference type="GO" id="GO:0046872">
    <property type="term" value="F:metal ion binding"/>
    <property type="evidence" value="ECO:0007669"/>
    <property type="project" value="UniProtKB-KW"/>
</dbReference>
<name>A0A2V2N585_9EURY</name>
<dbReference type="SMART" id="SM00928">
    <property type="entry name" value="NADH_4Fe-4S"/>
    <property type="match status" value="1"/>
</dbReference>
<dbReference type="RefSeq" id="WP_109969297.1">
    <property type="nucleotide sequence ID" value="NZ_CP176093.1"/>
</dbReference>
<dbReference type="Pfam" id="PF10589">
    <property type="entry name" value="NADH_4Fe-4S"/>
    <property type="match status" value="1"/>
</dbReference>
<reference evidence="7 8" key="1">
    <citation type="submission" date="2018-05" db="EMBL/GenBank/DDBJ databases">
        <title>Draft genome of Methanospirillum lacunae Ki8-1.</title>
        <authorList>
            <person name="Dueholm M.S."/>
            <person name="Nielsen P.H."/>
            <person name="Bakmann L.F."/>
            <person name="Otzen D.E."/>
        </authorList>
    </citation>
    <scope>NUCLEOTIDE SEQUENCE [LARGE SCALE GENOMIC DNA]</scope>
    <source>
        <strain evidence="7 8">Ki8-1</strain>
    </source>
</reference>
<comment type="caution">
    <text evidence="7">The sequence shown here is derived from an EMBL/GenBank/DDBJ whole genome shotgun (WGS) entry which is preliminary data.</text>
</comment>
<accession>A0A2V2N585</accession>
<evidence type="ECO:0000313" key="8">
    <source>
        <dbReference type="Proteomes" id="UP000245657"/>
    </source>
</evidence>
<dbReference type="SUPFAM" id="SSF142984">
    <property type="entry name" value="Nqo1 middle domain-like"/>
    <property type="match status" value="1"/>
</dbReference>
<dbReference type="InterPro" id="IPR037225">
    <property type="entry name" value="Nuo51_FMN-bd_sf"/>
</dbReference>
<evidence type="ECO:0000256" key="5">
    <source>
        <dbReference type="ARBA" id="ARBA00023014"/>
    </source>
</evidence>
<evidence type="ECO:0000313" key="7">
    <source>
        <dbReference type="EMBL" id="PWR71678.1"/>
    </source>
</evidence>
<dbReference type="Gene3D" id="3.40.30.10">
    <property type="entry name" value="Glutaredoxin"/>
    <property type="match status" value="1"/>
</dbReference>
<dbReference type="PANTHER" id="PTHR43578:SF3">
    <property type="entry name" value="NADH-QUINONE OXIDOREDUCTASE SUBUNIT F"/>
    <property type="match status" value="1"/>
</dbReference>
<dbReference type="Proteomes" id="UP000245657">
    <property type="component" value="Unassembled WGS sequence"/>
</dbReference>
<keyword evidence="2" id="KW-0004">4Fe-4S</keyword>
<dbReference type="OrthoDB" id="297477at2157"/>
<dbReference type="FunFam" id="3.40.50.11540:FF:000001">
    <property type="entry name" value="NADH dehydrogenase [ubiquinone] flavoprotein 1, mitochondrial"/>
    <property type="match status" value="1"/>
</dbReference>
<keyword evidence="3" id="KW-0479">Metal-binding</keyword>
<dbReference type="GO" id="GO:0051539">
    <property type="term" value="F:4 iron, 4 sulfur cluster binding"/>
    <property type="evidence" value="ECO:0007669"/>
    <property type="project" value="UniProtKB-KW"/>
</dbReference>
<sequence>MTGFVGPIETPEDLSKVREIGLSKLLNRPRIAVGLSTCGIAVGGERLFARLKEIISSGGYNIALVRVGCIGFCKEEPIVNITIPGKPLVILHQVSENDAEAIVNAVLKGGVPDEKVLCKVSSWDHITRTIIYGTGFEQIPDYHDIPFFSRQTKVILRDAGFINPEDIDEYIAVGGYQAFVSAVSSRTPEEVIDIVKQSDLRGRGGAGFPAGLKWEITREAKGHLKYIVCNADEGDPGAYMNRNEMESDPHMLIEGLLIGAYAIGTSDALIYIRAEYPLAIERLRKAIDQAREYGLVGENILGTGFSCDIQLATGAGAFVCGESTALAASIEGKTGRPRPRPPRLTDKGIWGRPTDLNNVETFCNVPVILTRGAEWYRGIGAKGNTGTKVFSLVGKVENVGMVEVPLGTTLDTIVSEIGNGGAGGKSVKAVQTGGPSGGCIPARLFDTPVDFEHLNEAGSMMGSGGIVVMDEDTNMVDIARYFINFATSESCGKCVPCREGLKHTLLILNKVMAGKGTAADLEMLESLSDTIQATSLCGLGQTAPNPVLTTLKYFREEYEALISEGT</sequence>
<dbReference type="Pfam" id="PF01512">
    <property type="entry name" value="Complex1_51K"/>
    <property type="match status" value="1"/>
</dbReference>
<dbReference type="Gene3D" id="6.10.250.1450">
    <property type="match status" value="1"/>
</dbReference>
<evidence type="ECO:0000259" key="6">
    <source>
        <dbReference type="SMART" id="SM00928"/>
    </source>
</evidence>
<dbReference type="Gene3D" id="3.40.50.11540">
    <property type="entry name" value="NADH-ubiquinone oxidoreductase 51kDa subunit"/>
    <property type="match status" value="1"/>
</dbReference>
<dbReference type="InterPro" id="IPR011538">
    <property type="entry name" value="Nuo51_FMN-bd"/>
</dbReference>
<dbReference type="EMBL" id="QGMY01000008">
    <property type="protein sequence ID" value="PWR71678.1"/>
    <property type="molecule type" value="Genomic_DNA"/>
</dbReference>
<dbReference type="GeneID" id="97550154"/>
<dbReference type="AlphaFoldDB" id="A0A2V2N585"/>
<dbReference type="SUPFAM" id="SSF140490">
    <property type="entry name" value="Nqo1C-terminal domain-like"/>
    <property type="match status" value="1"/>
</dbReference>
<dbReference type="GO" id="GO:0010181">
    <property type="term" value="F:FMN binding"/>
    <property type="evidence" value="ECO:0007669"/>
    <property type="project" value="InterPro"/>
</dbReference>
<evidence type="ECO:0000256" key="4">
    <source>
        <dbReference type="ARBA" id="ARBA00023004"/>
    </source>
</evidence>
<dbReference type="SUPFAM" id="SSF142019">
    <property type="entry name" value="Nqo1 FMN-binding domain-like"/>
    <property type="match status" value="1"/>
</dbReference>
<dbReference type="PROSITE" id="PS00645">
    <property type="entry name" value="COMPLEX1_51K_2"/>
    <property type="match status" value="1"/>
</dbReference>
<evidence type="ECO:0000256" key="3">
    <source>
        <dbReference type="ARBA" id="ARBA00022723"/>
    </source>
</evidence>
<organism evidence="7 8">
    <name type="scientific">Methanospirillum lacunae</name>
    <dbReference type="NCBI Taxonomy" id="668570"/>
    <lineage>
        <taxon>Archaea</taxon>
        <taxon>Methanobacteriati</taxon>
        <taxon>Methanobacteriota</taxon>
        <taxon>Stenosarchaea group</taxon>
        <taxon>Methanomicrobia</taxon>
        <taxon>Methanomicrobiales</taxon>
        <taxon>Methanospirillaceae</taxon>
        <taxon>Methanospirillum</taxon>
    </lineage>
</organism>
<dbReference type="InterPro" id="IPR019575">
    <property type="entry name" value="Nuop51_4Fe4S-bd"/>
</dbReference>
<dbReference type="GO" id="GO:0008137">
    <property type="term" value="F:NADH dehydrogenase (ubiquinone) activity"/>
    <property type="evidence" value="ECO:0007669"/>
    <property type="project" value="InterPro"/>
</dbReference>
<dbReference type="Gene3D" id="3.10.20.600">
    <property type="match status" value="1"/>
</dbReference>
<keyword evidence="4" id="KW-0408">Iron</keyword>
<dbReference type="Gene3D" id="1.20.1440.230">
    <property type="entry name" value="NADH-ubiquinone oxidoreductase 51kDa subunit, iron-sulphur binding domain"/>
    <property type="match status" value="1"/>
</dbReference>
<comment type="similarity">
    <text evidence="1">Belongs to the complex I 51 kDa subunit family.</text>
</comment>
<dbReference type="CDD" id="cd02980">
    <property type="entry name" value="TRX_Fd_family"/>
    <property type="match status" value="1"/>
</dbReference>
<keyword evidence="5" id="KW-0411">Iron-sulfur</keyword>
<dbReference type="InterPro" id="IPR037207">
    <property type="entry name" value="Nuop51_4Fe4S-bd_sf"/>
</dbReference>
<dbReference type="InterPro" id="IPR036249">
    <property type="entry name" value="Thioredoxin-like_sf"/>
</dbReference>
<evidence type="ECO:0000256" key="2">
    <source>
        <dbReference type="ARBA" id="ARBA00022485"/>
    </source>
</evidence>
<evidence type="ECO:0000256" key="1">
    <source>
        <dbReference type="ARBA" id="ARBA00007523"/>
    </source>
</evidence>
<dbReference type="PANTHER" id="PTHR43578">
    <property type="entry name" value="NADH-QUINONE OXIDOREDUCTASE SUBUNIT F"/>
    <property type="match status" value="1"/>
</dbReference>
<dbReference type="FunFam" id="1.20.1440.230:FF:000001">
    <property type="entry name" value="Mitochondrial NADH dehydrogenase flavoprotein 1"/>
    <property type="match status" value="1"/>
</dbReference>
<protein>
    <submittedName>
        <fullName evidence="7">NADH-quinone oxidoreductase subunit J/K</fullName>
    </submittedName>
</protein>
<gene>
    <name evidence="7" type="ORF">DK846_12595</name>
</gene>
<keyword evidence="8" id="KW-1185">Reference proteome</keyword>
<feature type="domain" description="NADH-ubiquinone oxidoreductase 51kDa subunit iron-sulphur binding" evidence="6">
    <location>
        <begin position="476"/>
        <end position="521"/>
    </location>
</feature>
<dbReference type="SUPFAM" id="SSF52833">
    <property type="entry name" value="Thioredoxin-like"/>
    <property type="match status" value="1"/>
</dbReference>
<dbReference type="InterPro" id="IPR001949">
    <property type="entry name" value="NADH-UbQ_OxRdtase_51kDa_CS"/>
</dbReference>